<proteinExistence type="predicted"/>
<evidence type="ECO:0000259" key="2">
    <source>
        <dbReference type="Pfam" id="PF15439"/>
    </source>
</evidence>
<dbReference type="Proteomes" id="UP001557470">
    <property type="component" value="Unassembled WGS sequence"/>
</dbReference>
<feature type="region of interest" description="Disordered" evidence="1">
    <location>
        <begin position="32"/>
        <end position="238"/>
    </location>
</feature>
<sequence length="238" mass="25901">MSSKEEETLRFFQYVEDSGLRAYNGLVSQNLDHARNERNKIYLQEKNDKKRKQEEAKKRTGDEVVTEGKHLRMGSLTMPAPPERMPACPHSCLGGLGQPQSLHSVGGGSNGGGEEEVGSPTSRKQPPPKPRRDPATKLSISSETVDYSPTTVCRGCRANPDSCDAPQGCGDDCKRVPPPKPRRNPSTQLSTSFDESYIRKHNRSSKCQSPPAGPRRSAARPAATALNTTSGLRTSPST</sequence>
<feature type="compositionally biased region" description="Low complexity" evidence="1">
    <location>
        <begin position="214"/>
        <end position="225"/>
    </location>
</feature>
<accession>A0ABD0WRC9</accession>
<evidence type="ECO:0000313" key="3">
    <source>
        <dbReference type="EMBL" id="KAL0966837.1"/>
    </source>
</evidence>
<feature type="compositionally biased region" description="Polar residues" evidence="1">
    <location>
        <begin position="226"/>
        <end position="238"/>
    </location>
</feature>
<gene>
    <name evidence="3" type="ORF">UPYG_G00300750</name>
</gene>
<dbReference type="InterPro" id="IPR026722">
    <property type="entry name" value="NYAP1/NYAP2"/>
</dbReference>
<feature type="compositionally biased region" description="Polar residues" evidence="1">
    <location>
        <begin position="138"/>
        <end position="151"/>
    </location>
</feature>
<dbReference type="EMBL" id="JAGEUA010000009">
    <property type="protein sequence ID" value="KAL0966837.1"/>
    <property type="molecule type" value="Genomic_DNA"/>
</dbReference>
<evidence type="ECO:0000256" key="1">
    <source>
        <dbReference type="SAM" id="MobiDB-lite"/>
    </source>
</evidence>
<dbReference type="Pfam" id="PF15439">
    <property type="entry name" value="NYAP_N"/>
    <property type="match status" value="1"/>
</dbReference>
<dbReference type="PANTHER" id="PTHR22633">
    <property type="entry name" value="NEURONAL TYROSINE-PHOSPHORYLATED PHOSPHOINOSITIDE-3-KINASE ADAPTER 2-RELATED"/>
    <property type="match status" value="1"/>
</dbReference>
<protein>
    <recommendedName>
        <fullName evidence="2">Neuronal tyrosine-phosphorylated phosphoinositide-3-kinase adapter N-terminal domain-containing protein</fullName>
    </recommendedName>
</protein>
<comment type="caution">
    <text evidence="3">The sequence shown here is derived from an EMBL/GenBank/DDBJ whole genome shotgun (WGS) entry which is preliminary data.</text>
</comment>
<name>A0ABD0WRC9_UMBPY</name>
<dbReference type="AlphaFoldDB" id="A0ABD0WRC9"/>
<keyword evidence="4" id="KW-1185">Reference proteome</keyword>
<evidence type="ECO:0000313" key="4">
    <source>
        <dbReference type="Proteomes" id="UP001557470"/>
    </source>
</evidence>
<feature type="domain" description="Neuronal tyrosine-phosphorylated phosphoinositide-3-kinase adapter N-terminal" evidence="2">
    <location>
        <begin position="41"/>
        <end position="212"/>
    </location>
</feature>
<feature type="compositionally biased region" description="Basic and acidic residues" evidence="1">
    <location>
        <begin position="32"/>
        <end position="70"/>
    </location>
</feature>
<dbReference type="InterPro" id="IPR039482">
    <property type="entry name" value="NYAP_N"/>
</dbReference>
<organism evidence="3 4">
    <name type="scientific">Umbra pygmaea</name>
    <name type="common">Eastern mudminnow</name>
    <dbReference type="NCBI Taxonomy" id="75934"/>
    <lineage>
        <taxon>Eukaryota</taxon>
        <taxon>Metazoa</taxon>
        <taxon>Chordata</taxon>
        <taxon>Craniata</taxon>
        <taxon>Vertebrata</taxon>
        <taxon>Euteleostomi</taxon>
        <taxon>Actinopterygii</taxon>
        <taxon>Neopterygii</taxon>
        <taxon>Teleostei</taxon>
        <taxon>Protacanthopterygii</taxon>
        <taxon>Esociformes</taxon>
        <taxon>Umbridae</taxon>
        <taxon>Umbra</taxon>
    </lineage>
</organism>
<reference evidence="3 4" key="1">
    <citation type="submission" date="2024-06" db="EMBL/GenBank/DDBJ databases">
        <authorList>
            <person name="Pan Q."/>
            <person name="Wen M."/>
            <person name="Jouanno E."/>
            <person name="Zahm M."/>
            <person name="Klopp C."/>
            <person name="Cabau C."/>
            <person name="Louis A."/>
            <person name="Berthelot C."/>
            <person name="Parey E."/>
            <person name="Roest Crollius H."/>
            <person name="Montfort J."/>
            <person name="Robinson-Rechavi M."/>
            <person name="Bouchez O."/>
            <person name="Lampietro C."/>
            <person name="Lopez Roques C."/>
            <person name="Donnadieu C."/>
            <person name="Postlethwait J."/>
            <person name="Bobe J."/>
            <person name="Verreycken H."/>
            <person name="Guiguen Y."/>
        </authorList>
    </citation>
    <scope>NUCLEOTIDE SEQUENCE [LARGE SCALE GENOMIC DNA]</scope>
    <source>
        <strain evidence="3">Up_M1</strain>
        <tissue evidence="3">Testis</tissue>
    </source>
</reference>
<dbReference type="PANTHER" id="PTHR22633:SF1">
    <property type="entry name" value="NEURONAL TYROSINE-PHOSPHORYLATED PHOSPHOINOSITIDE-3-KINASE ADAPTER 2"/>
    <property type="match status" value="1"/>
</dbReference>